<sequence length="146" mass="16443">MNISAKTILDSRENIVDSCKKWSFSLILKLQDIQKINEKNKRGTIEAKKFPNHMAIDVTSTFDEQSSAVTEHENQWPGITEEIDKDKFGKREYSKARLIDEVWTPNTGLKGCTYTSVSTFGGKHAIDGVDILSNTCKNASQNYLPV</sequence>
<evidence type="ECO:0000313" key="1">
    <source>
        <dbReference type="EMBL" id="KII63780.1"/>
    </source>
</evidence>
<gene>
    <name evidence="1" type="ORF">RF11_15014</name>
</gene>
<dbReference type="Proteomes" id="UP000031668">
    <property type="component" value="Unassembled WGS sequence"/>
</dbReference>
<evidence type="ECO:0000313" key="2">
    <source>
        <dbReference type="Proteomes" id="UP000031668"/>
    </source>
</evidence>
<dbReference type="EMBL" id="JWZT01004591">
    <property type="protein sequence ID" value="KII63780.1"/>
    <property type="molecule type" value="Genomic_DNA"/>
</dbReference>
<reference evidence="1 2" key="1">
    <citation type="journal article" date="2014" name="Genome Biol. Evol.">
        <title>The genome of the myxosporean Thelohanellus kitauei shows adaptations to nutrient acquisition within its fish host.</title>
        <authorList>
            <person name="Yang Y."/>
            <person name="Xiong J."/>
            <person name="Zhou Z."/>
            <person name="Huo F."/>
            <person name="Miao W."/>
            <person name="Ran C."/>
            <person name="Liu Y."/>
            <person name="Zhang J."/>
            <person name="Feng J."/>
            <person name="Wang M."/>
            <person name="Wang M."/>
            <person name="Wang L."/>
            <person name="Yao B."/>
        </authorList>
    </citation>
    <scope>NUCLEOTIDE SEQUENCE [LARGE SCALE GENOMIC DNA]</scope>
    <source>
        <strain evidence="1">Wuqing</strain>
    </source>
</reference>
<comment type="caution">
    <text evidence="1">The sequence shown here is derived from an EMBL/GenBank/DDBJ whole genome shotgun (WGS) entry which is preliminary data.</text>
</comment>
<keyword evidence="2" id="KW-1185">Reference proteome</keyword>
<proteinExistence type="predicted"/>
<name>A0A0C2M9V4_THEKT</name>
<accession>A0A0C2M9V4</accession>
<protein>
    <submittedName>
        <fullName evidence="1">Uncharacterized protein</fullName>
    </submittedName>
</protein>
<organism evidence="1 2">
    <name type="scientific">Thelohanellus kitauei</name>
    <name type="common">Myxosporean</name>
    <dbReference type="NCBI Taxonomy" id="669202"/>
    <lineage>
        <taxon>Eukaryota</taxon>
        <taxon>Metazoa</taxon>
        <taxon>Cnidaria</taxon>
        <taxon>Myxozoa</taxon>
        <taxon>Myxosporea</taxon>
        <taxon>Bivalvulida</taxon>
        <taxon>Platysporina</taxon>
        <taxon>Myxobolidae</taxon>
        <taxon>Thelohanellus</taxon>
    </lineage>
</organism>
<dbReference type="AlphaFoldDB" id="A0A0C2M9V4"/>